<sequence>MAKLQREKLSNQIYTVLKKMIADHRFHPGARLNIESIARELDVSRTPVWEAVRRLEQEGLVENIPNRGVFMSLLTAEQALDLYAVREVLEGMAARLAATRIDDSSLEKMARCIDKQREVVAVHDVVAYSKLDFEFHATVYDACGNEWLKELLETIKNKMRPLTMHMQPDFSELVDQHVMLLRALEGRNPEKAERAFRRHNQYMMAQIREDVDAGRWKQLGER</sequence>
<dbReference type="GO" id="GO:0003677">
    <property type="term" value="F:DNA binding"/>
    <property type="evidence" value="ECO:0007669"/>
    <property type="project" value="UniProtKB-KW"/>
</dbReference>
<dbReference type="GO" id="GO:0003700">
    <property type="term" value="F:DNA-binding transcription factor activity"/>
    <property type="evidence" value="ECO:0007669"/>
    <property type="project" value="InterPro"/>
</dbReference>
<keyword evidence="1" id="KW-0805">Transcription regulation</keyword>
<feature type="domain" description="HTH gntR-type" evidence="4">
    <location>
        <begin position="7"/>
        <end position="74"/>
    </location>
</feature>
<accession>A0A7V6A448</accession>
<dbReference type="Pfam" id="PF00392">
    <property type="entry name" value="GntR"/>
    <property type="match status" value="1"/>
</dbReference>
<gene>
    <name evidence="5" type="ORF">ENV52_07925</name>
</gene>
<dbReference type="SUPFAM" id="SSF46785">
    <property type="entry name" value="Winged helix' DNA-binding domain"/>
    <property type="match status" value="1"/>
</dbReference>
<dbReference type="Pfam" id="PF07729">
    <property type="entry name" value="FCD"/>
    <property type="match status" value="1"/>
</dbReference>
<reference evidence="5" key="1">
    <citation type="journal article" date="2020" name="mSystems">
        <title>Genome- and Community-Level Interaction Insights into Carbon Utilization and Element Cycling Functions of Hydrothermarchaeota in Hydrothermal Sediment.</title>
        <authorList>
            <person name="Zhou Z."/>
            <person name="Liu Y."/>
            <person name="Xu W."/>
            <person name="Pan J."/>
            <person name="Luo Z.H."/>
            <person name="Li M."/>
        </authorList>
    </citation>
    <scope>NUCLEOTIDE SEQUENCE [LARGE SCALE GENOMIC DNA]</scope>
    <source>
        <strain evidence="5">SpSt-767</strain>
    </source>
</reference>
<dbReference type="CDD" id="cd07377">
    <property type="entry name" value="WHTH_GntR"/>
    <property type="match status" value="1"/>
</dbReference>
<evidence type="ECO:0000256" key="2">
    <source>
        <dbReference type="ARBA" id="ARBA00023125"/>
    </source>
</evidence>
<dbReference type="InterPro" id="IPR008920">
    <property type="entry name" value="TF_FadR/GntR_C"/>
</dbReference>
<dbReference type="InterPro" id="IPR011711">
    <property type="entry name" value="GntR_C"/>
</dbReference>
<dbReference type="PANTHER" id="PTHR43537:SF24">
    <property type="entry name" value="GLUCONATE OPERON TRANSCRIPTIONAL REPRESSOR"/>
    <property type="match status" value="1"/>
</dbReference>
<name>A0A7V6A448_9BACT</name>
<dbReference type="SMART" id="SM00345">
    <property type="entry name" value="HTH_GNTR"/>
    <property type="match status" value="1"/>
</dbReference>
<comment type="caution">
    <text evidence="5">The sequence shown here is derived from an EMBL/GenBank/DDBJ whole genome shotgun (WGS) entry which is preliminary data.</text>
</comment>
<dbReference type="SUPFAM" id="SSF48008">
    <property type="entry name" value="GntR ligand-binding domain-like"/>
    <property type="match status" value="1"/>
</dbReference>
<protein>
    <submittedName>
        <fullName evidence="5">GntR family transcriptional regulator</fullName>
    </submittedName>
</protein>
<evidence type="ECO:0000313" key="5">
    <source>
        <dbReference type="EMBL" id="HHS29611.1"/>
    </source>
</evidence>
<dbReference type="EMBL" id="DTGR01000132">
    <property type="protein sequence ID" value="HHS29611.1"/>
    <property type="molecule type" value="Genomic_DNA"/>
</dbReference>
<dbReference type="AlphaFoldDB" id="A0A7V6A448"/>
<dbReference type="InterPro" id="IPR000524">
    <property type="entry name" value="Tscrpt_reg_HTH_GntR"/>
</dbReference>
<proteinExistence type="predicted"/>
<organism evidence="5">
    <name type="scientific">Desulfobacca acetoxidans</name>
    <dbReference type="NCBI Taxonomy" id="60893"/>
    <lineage>
        <taxon>Bacteria</taxon>
        <taxon>Pseudomonadati</taxon>
        <taxon>Thermodesulfobacteriota</taxon>
        <taxon>Desulfobaccia</taxon>
        <taxon>Desulfobaccales</taxon>
        <taxon>Desulfobaccaceae</taxon>
        <taxon>Desulfobacca</taxon>
    </lineage>
</organism>
<dbReference type="InterPro" id="IPR036388">
    <property type="entry name" value="WH-like_DNA-bd_sf"/>
</dbReference>
<evidence type="ECO:0000256" key="3">
    <source>
        <dbReference type="ARBA" id="ARBA00023163"/>
    </source>
</evidence>
<evidence type="ECO:0000259" key="4">
    <source>
        <dbReference type="PROSITE" id="PS50949"/>
    </source>
</evidence>
<dbReference type="PANTHER" id="PTHR43537">
    <property type="entry name" value="TRANSCRIPTIONAL REGULATOR, GNTR FAMILY"/>
    <property type="match status" value="1"/>
</dbReference>
<dbReference type="Gene3D" id="1.10.10.10">
    <property type="entry name" value="Winged helix-like DNA-binding domain superfamily/Winged helix DNA-binding domain"/>
    <property type="match status" value="1"/>
</dbReference>
<keyword evidence="3" id="KW-0804">Transcription</keyword>
<keyword evidence="2" id="KW-0238">DNA-binding</keyword>
<dbReference type="SMART" id="SM00895">
    <property type="entry name" value="FCD"/>
    <property type="match status" value="1"/>
</dbReference>
<dbReference type="Gene3D" id="1.20.120.530">
    <property type="entry name" value="GntR ligand-binding domain-like"/>
    <property type="match status" value="1"/>
</dbReference>
<dbReference type="InterPro" id="IPR036390">
    <property type="entry name" value="WH_DNA-bd_sf"/>
</dbReference>
<evidence type="ECO:0000256" key="1">
    <source>
        <dbReference type="ARBA" id="ARBA00023015"/>
    </source>
</evidence>
<dbReference type="PROSITE" id="PS50949">
    <property type="entry name" value="HTH_GNTR"/>
    <property type="match status" value="1"/>
</dbReference>